<dbReference type="RefSeq" id="WP_087488815.1">
    <property type="nucleotide sequence ID" value="NZ_CP015579.1"/>
</dbReference>
<proteinExistence type="inferred from homology"/>
<comment type="similarity">
    <text evidence="2">Belongs to the ABC transporter superfamily. Drug exporter-2 (TC 3.A.1.117) family.</text>
</comment>
<dbReference type="SMART" id="SM00382">
    <property type="entry name" value="AAA"/>
    <property type="match status" value="1"/>
</dbReference>
<dbReference type="GO" id="GO:0016887">
    <property type="term" value="F:ATP hydrolysis activity"/>
    <property type="evidence" value="ECO:0007669"/>
    <property type="project" value="InterPro"/>
</dbReference>
<dbReference type="GO" id="GO:0005524">
    <property type="term" value="F:ATP binding"/>
    <property type="evidence" value="ECO:0007669"/>
    <property type="project" value="UniProtKB-KW"/>
</dbReference>
<dbReference type="InterPro" id="IPR003439">
    <property type="entry name" value="ABC_transporter-like_ATP-bd"/>
</dbReference>
<feature type="domain" description="ABC transporter" evidence="9">
    <location>
        <begin position="11"/>
        <end position="253"/>
    </location>
</feature>
<dbReference type="PROSITE" id="PS50893">
    <property type="entry name" value="ABC_TRANSPORTER_2"/>
    <property type="match status" value="1"/>
</dbReference>
<dbReference type="GO" id="GO:0005886">
    <property type="term" value="C:plasma membrane"/>
    <property type="evidence" value="ECO:0007669"/>
    <property type="project" value="UniProtKB-SubCell"/>
</dbReference>
<keyword evidence="3" id="KW-0813">Transport</keyword>
<evidence type="ECO:0000256" key="8">
    <source>
        <dbReference type="ARBA" id="ARBA00023136"/>
    </source>
</evidence>
<dbReference type="PROSITE" id="PS00211">
    <property type="entry name" value="ABC_TRANSPORTER_1"/>
    <property type="match status" value="1"/>
</dbReference>
<evidence type="ECO:0000256" key="5">
    <source>
        <dbReference type="ARBA" id="ARBA00022741"/>
    </source>
</evidence>
<gene>
    <name evidence="10" type="ORF">A7K98_12150</name>
    <name evidence="11" type="ORF">A7K99_12145</name>
</gene>
<reference evidence="12 13" key="1">
    <citation type="submission" date="2016-05" db="EMBL/GenBank/DDBJ databases">
        <title>Complete genome sequence of two 2,5-diketo-D-glunonic acid producing strain Tatumella citrea.</title>
        <authorList>
            <person name="Duan C."/>
            <person name="Yang J."/>
            <person name="Yang S."/>
        </authorList>
    </citation>
    <scope>NUCLEOTIDE SEQUENCE [LARGE SCALE GENOMIC DNA]</scope>
    <source>
        <strain evidence="11 12">ATCC 39140</strain>
        <strain evidence="10 13">DSM 13699</strain>
    </source>
</reference>
<evidence type="ECO:0000313" key="12">
    <source>
        <dbReference type="Proteomes" id="UP000195729"/>
    </source>
</evidence>
<evidence type="ECO:0000313" key="10">
    <source>
        <dbReference type="EMBL" id="ARU94454.1"/>
    </source>
</evidence>
<evidence type="ECO:0000256" key="7">
    <source>
        <dbReference type="ARBA" id="ARBA00022970"/>
    </source>
</evidence>
<evidence type="ECO:0000256" key="4">
    <source>
        <dbReference type="ARBA" id="ARBA00022475"/>
    </source>
</evidence>
<protein>
    <submittedName>
        <fullName evidence="10">Ectoine/hydroxyectoine ABC transporter ATP-binding protein EhuA</fullName>
    </submittedName>
</protein>
<dbReference type="AlphaFoldDB" id="A0A1Y0LK69"/>
<dbReference type="Proteomes" id="UP000195729">
    <property type="component" value="Chromosome"/>
</dbReference>
<dbReference type="KEGG" id="tci:A7K98_12150"/>
<evidence type="ECO:0000256" key="1">
    <source>
        <dbReference type="ARBA" id="ARBA00004417"/>
    </source>
</evidence>
<evidence type="ECO:0000256" key="2">
    <source>
        <dbReference type="ARBA" id="ARBA00006526"/>
    </source>
</evidence>
<sequence length="264" mass="29092">MKQQTDTQPLLRIEHLSKSYSGHRILDDVSLSVSRCEVTGIIGRSGAGKSTLLRCINMLEKPDGGHIWLKEEEIGFHGNQRKPVSAKTLARQRRSVGMVFQHFNLWPHRTVLQNITEGPVQVAGQSSEDATRTALALLDQMGLSDKANEYPVKLSGGQQQRVSIARALAMAPEVILFDEPTSALDPQSVSEVLNVMSRLAENGTTMVLVTHEMRFALQVCDRLILMEQGKIVSQVRPVELRADPDSAAARQFMALSGINEGDLL</sequence>
<dbReference type="CDD" id="cd03262">
    <property type="entry name" value="ABC_HisP_GlnQ"/>
    <property type="match status" value="1"/>
</dbReference>
<organism evidence="10 13">
    <name type="scientific">Tatumella citrea</name>
    <name type="common">Pantoea citrea</name>
    <dbReference type="NCBI Taxonomy" id="53336"/>
    <lineage>
        <taxon>Bacteria</taxon>
        <taxon>Pseudomonadati</taxon>
        <taxon>Pseudomonadota</taxon>
        <taxon>Gammaproteobacteria</taxon>
        <taxon>Enterobacterales</taxon>
        <taxon>Erwiniaceae</taxon>
        <taxon>Tatumella</taxon>
    </lineage>
</organism>
<evidence type="ECO:0000259" key="9">
    <source>
        <dbReference type="PROSITE" id="PS50893"/>
    </source>
</evidence>
<dbReference type="PANTHER" id="PTHR43166">
    <property type="entry name" value="AMINO ACID IMPORT ATP-BINDING PROTEIN"/>
    <property type="match status" value="1"/>
</dbReference>
<evidence type="ECO:0000256" key="6">
    <source>
        <dbReference type="ARBA" id="ARBA00022840"/>
    </source>
</evidence>
<accession>A0A1Y0LK69</accession>
<evidence type="ECO:0000313" key="13">
    <source>
        <dbReference type="Proteomes" id="UP000195814"/>
    </source>
</evidence>
<keyword evidence="5" id="KW-0547">Nucleotide-binding</keyword>
<dbReference type="InterPro" id="IPR003593">
    <property type="entry name" value="AAA+_ATPase"/>
</dbReference>
<dbReference type="SUPFAM" id="SSF52540">
    <property type="entry name" value="P-loop containing nucleoside triphosphate hydrolases"/>
    <property type="match status" value="1"/>
</dbReference>
<keyword evidence="6 10" id="KW-0067">ATP-binding</keyword>
<evidence type="ECO:0000313" key="11">
    <source>
        <dbReference type="EMBL" id="ARU98493.1"/>
    </source>
</evidence>
<dbReference type="InterPro" id="IPR050086">
    <property type="entry name" value="MetN_ABC_transporter-like"/>
</dbReference>
<comment type="subcellular location">
    <subcellularLocation>
        <location evidence="1">Cell inner membrane</location>
        <topology evidence="1">Peripheral membrane protein</topology>
    </subcellularLocation>
</comment>
<dbReference type="GO" id="GO:0015424">
    <property type="term" value="F:ABC-type amino acid transporter activity"/>
    <property type="evidence" value="ECO:0007669"/>
    <property type="project" value="InterPro"/>
</dbReference>
<dbReference type="PANTHER" id="PTHR43166:SF9">
    <property type="entry name" value="GLUTAMATE_ASPARTATE IMPORT ATP-BINDING PROTEIN GLTL"/>
    <property type="match status" value="1"/>
</dbReference>
<dbReference type="OrthoDB" id="9802264at2"/>
<keyword evidence="7" id="KW-0029">Amino-acid transport</keyword>
<dbReference type="Pfam" id="PF00005">
    <property type="entry name" value="ABC_tran"/>
    <property type="match status" value="1"/>
</dbReference>
<dbReference type="EMBL" id="CP015581">
    <property type="protein sequence ID" value="ARU98493.1"/>
    <property type="molecule type" value="Genomic_DNA"/>
</dbReference>
<dbReference type="InterPro" id="IPR017871">
    <property type="entry name" value="ABC_transporter-like_CS"/>
</dbReference>
<dbReference type="Gene3D" id="3.40.50.300">
    <property type="entry name" value="P-loop containing nucleotide triphosphate hydrolases"/>
    <property type="match status" value="1"/>
</dbReference>
<dbReference type="InterPro" id="IPR030679">
    <property type="entry name" value="ABC_ATPase_HisP-typ"/>
</dbReference>
<dbReference type="Proteomes" id="UP000195814">
    <property type="component" value="Chromosome"/>
</dbReference>
<keyword evidence="8" id="KW-0472">Membrane</keyword>
<evidence type="ECO:0000256" key="3">
    <source>
        <dbReference type="ARBA" id="ARBA00022448"/>
    </source>
</evidence>
<keyword evidence="12" id="KW-1185">Reference proteome</keyword>
<name>A0A1Y0LK69_TATCI</name>
<dbReference type="PIRSF" id="PIRSF039085">
    <property type="entry name" value="ABC_ATPase_HisP"/>
    <property type="match status" value="1"/>
</dbReference>
<dbReference type="InterPro" id="IPR027417">
    <property type="entry name" value="P-loop_NTPase"/>
</dbReference>
<keyword evidence="4" id="KW-1003">Cell membrane</keyword>
<dbReference type="EMBL" id="CP015579">
    <property type="protein sequence ID" value="ARU94454.1"/>
    <property type="molecule type" value="Genomic_DNA"/>
</dbReference>